<sequence length="79" mass="8581">MKVNVSDADMADMVDTPDGYDAQHLELACESIFGGVGACSPEIYETLIEKVAKMCGRSIDDKFREDVKIAIGKLPCPLD</sequence>
<dbReference type="EMBL" id="LR797178">
    <property type="protein sequence ID" value="CAB4191840.1"/>
    <property type="molecule type" value="Genomic_DNA"/>
</dbReference>
<reference evidence="1" key="1">
    <citation type="submission" date="2020-05" db="EMBL/GenBank/DDBJ databases">
        <authorList>
            <person name="Chiriac C."/>
            <person name="Salcher M."/>
            <person name="Ghai R."/>
            <person name="Kavagutti S V."/>
        </authorList>
    </citation>
    <scope>NUCLEOTIDE SEQUENCE</scope>
</reference>
<organism evidence="1">
    <name type="scientific">uncultured Caudovirales phage</name>
    <dbReference type="NCBI Taxonomy" id="2100421"/>
    <lineage>
        <taxon>Viruses</taxon>
        <taxon>Duplodnaviria</taxon>
        <taxon>Heunggongvirae</taxon>
        <taxon>Uroviricota</taxon>
        <taxon>Caudoviricetes</taxon>
        <taxon>Peduoviridae</taxon>
        <taxon>Maltschvirus</taxon>
        <taxon>Maltschvirus maltsch</taxon>
    </lineage>
</organism>
<name>A0A6J5R3F8_9CAUD</name>
<proteinExistence type="predicted"/>
<evidence type="ECO:0000313" key="1">
    <source>
        <dbReference type="EMBL" id="CAB4191840.1"/>
    </source>
</evidence>
<gene>
    <name evidence="1" type="ORF">UFOVP1229_166</name>
</gene>
<protein>
    <submittedName>
        <fullName evidence="1">Uncharacterized protein</fullName>
    </submittedName>
</protein>
<accession>A0A6J5R3F8</accession>